<evidence type="ECO:0000313" key="4">
    <source>
        <dbReference type="Proteomes" id="UP000002156"/>
    </source>
</evidence>
<evidence type="ECO:0000256" key="1">
    <source>
        <dbReference type="SAM" id="Phobius"/>
    </source>
</evidence>
<evidence type="ECO:0000313" key="2">
    <source>
        <dbReference type="EMBL" id="ABY93741.1"/>
    </source>
</evidence>
<keyword evidence="1" id="KW-0472">Membrane</keyword>
<dbReference type="EMBL" id="CP000924">
    <property type="protein sequence ID" value="ABY95842.1"/>
    <property type="molecule type" value="Genomic_DNA"/>
</dbReference>
<sequence length="73" mass="7991">MIRNMLMKVQNMVRKFLKDRKGESHLLSVIGMIAIVVGILVVVSPTIRTNVSNMVTNALNTASGFFSNAVQGK</sequence>
<dbReference type="Proteomes" id="UP000002156">
    <property type="component" value="Chromosome"/>
</dbReference>
<protein>
    <submittedName>
        <fullName evidence="3">Uncharacterized protein</fullName>
    </submittedName>
</protein>
<dbReference type="RefSeq" id="WP_012268847.1">
    <property type="nucleotide sequence ID" value="NC_010321.1"/>
</dbReference>
<name>B0K822_THEP3</name>
<dbReference type="HOGENOM" id="CLU_201287_0_0_9"/>
<organism evidence="3 4">
    <name type="scientific">Thermoanaerobacter pseudethanolicus (strain ATCC 33223 / 39E)</name>
    <name type="common">Clostridium thermohydrosulfuricum</name>
    <dbReference type="NCBI Taxonomy" id="340099"/>
    <lineage>
        <taxon>Bacteria</taxon>
        <taxon>Bacillati</taxon>
        <taxon>Bacillota</taxon>
        <taxon>Clostridia</taxon>
        <taxon>Thermoanaerobacterales</taxon>
        <taxon>Thermoanaerobacteraceae</taxon>
        <taxon>Thermoanaerobacter</taxon>
    </lineage>
</organism>
<reference evidence="4" key="1">
    <citation type="submission" date="2008-01" db="EMBL/GenBank/DDBJ databases">
        <title>Complete sequence of Thermoanaerobacter pseudethanolicus 39E.</title>
        <authorList>
            <person name="Copeland A."/>
            <person name="Lucas S."/>
            <person name="Lapidus A."/>
            <person name="Barry K."/>
            <person name="Glavina del Rio T."/>
            <person name="Dalin E."/>
            <person name="Tice H."/>
            <person name="Pitluck S."/>
            <person name="Bruce D."/>
            <person name="Goodwin L."/>
            <person name="Saunders E."/>
            <person name="Brettin T."/>
            <person name="Detter J.C."/>
            <person name="Han C."/>
            <person name="Schmutz J."/>
            <person name="Larimer F."/>
            <person name="Land M."/>
            <person name="Hauser L."/>
            <person name="Kyrpides N."/>
            <person name="Lykidis A."/>
            <person name="Hemme C."/>
            <person name="Fields M.W."/>
            <person name="He Z."/>
            <person name="Zhou J."/>
            <person name="Richardson P."/>
        </authorList>
    </citation>
    <scope>NUCLEOTIDE SEQUENCE [LARGE SCALE GENOMIC DNA]</scope>
    <source>
        <strain evidence="4">ATCC 33223 / DSM 2355 / 39E</strain>
    </source>
</reference>
<evidence type="ECO:0000313" key="3">
    <source>
        <dbReference type="EMBL" id="ABY95842.1"/>
    </source>
</evidence>
<keyword evidence="1" id="KW-1133">Transmembrane helix</keyword>
<accession>B0K822</accession>
<feature type="transmembrane region" description="Helical" evidence="1">
    <location>
        <begin position="24"/>
        <end position="47"/>
    </location>
</feature>
<keyword evidence="1" id="KW-0812">Transmembrane</keyword>
<dbReference type="KEGG" id="tpd:Teth39_2221"/>
<dbReference type="EMBL" id="CP000924">
    <property type="protein sequence ID" value="ABY93741.1"/>
    <property type="molecule type" value="Genomic_DNA"/>
</dbReference>
<proteinExistence type="predicted"/>
<dbReference type="AlphaFoldDB" id="B0K822"/>
<dbReference type="KEGG" id="tpd:Teth39_0068"/>
<dbReference type="STRING" id="340099.Teth39_0068"/>
<gene>
    <name evidence="2" type="ordered locus">Teth39_0068</name>
    <name evidence="3" type="ordered locus">Teth39_2221</name>
</gene>
<keyword evidence="4" id="KW-1185">Reference proteome</keyword>
<reference evidence="3" key="2">
    <citation type="submission" date="2008-01" db="EMBL/GenBank/DDBJ databases">
        <title>Complete sequence of Thermoanaerobacter psuedethanolicus 39E.</title>
        <authorList>
            <consortium name="US DOE Joint Genome Institute"/>
            <person name="Copeland A."/>
            <person name="Lucas S."/>
            <person name="Lapidus A."/>
            <person name="Barry K."/>
            <person name="Glavina del Rio T."/>
            <person name="Dalin E."/>
            <person name="Tice H."/>
            <person name="Pitluck S."/>
            <person name="Bruce D."/>
            <person name="Goodwin L."/>
            <person name="Saunders E."/>
            <person name="Brettin T."/>
            <person name="Detter J.C."/>
            <person name="Han C."/>
            <person name="Schmutz J."/>
            <person name="Larimer F."/>
            <person name="Land M."/>
            <person name="Hauser L."/>
            <person name="Kyrpides N."/>
            <person name="Lykidis A."/>
            <person name="Hemme C."/>
            <person name="Fields M.W."/>
            <person name="He Z."/>
            <person name="Zhou J."/>
            <person name="Richardson P."/>
        </authorList>
    </citation>
    <scope>NUCLEOTIDE SEQUENCE</scope>
    <source>
        <strain evidence="3">ATCC 33223</strain>
    </source>
</reference>